<dbReference type="AlphaFoldDB" id="A0ABD1Y1L2"/>
<evidence type="ECO:0000313" key="3">
    <source>
        <dbReference type="Proteomes" id="UP001605036"/>
    </source>
</evidence>
<dbReference type="Proteomes" id="UP001605036">
    <property type="component" value="Unassembled WGS sequence"/>
</dbReference>
<reference evidence="2 3" key="1">
    <citation type="submission" date="2024-09" db="EMBL/GenBank/DDBJ databases">
        <title>Chromosome-scale assembly of Riccia fluitans.</title>
        <authorList>
            <person name="Paukszto L."/>
            <person name="Sawicki J."/>
            <person name="Karawczyk K."/>
            <person name="Piernik-Szablinska J."/>
            <person name="Szczecinska M."/>
            <person name="Mazdziarz M."/>
        </authorList>
    </citation>
    <scope>NUCLEOTIDE SEQUENCE [LARGE SCALE GENOMIC DNA]</scope>
    <source>
        <strain evidence="2">Rf_01</strain>
        <tissue evidence="2">Aerial parts of the thallus</tissue>
    </source>
</reference>
<keyword evidence="1" id="KW-0812">Transmembrane</keyword>
<comment type="caution">
    <text evidence="2">The sequence shown here is derived from an EMBL/GenBank/DDBJ whole genome shotgun (WGS) entry which is preliminary data.</text>
</comment>
<gene>
    <name evidence="2" type="ORF">R1flu_025325</name>
</gene>
<proteinExistence type="predicted"/>
<accession>A0ABD1Y1L2</accession>
<keyword evidence="1" id="KW-0472">Membrane</keyword>
<evidence type="ECO:0000313" key="2">
    <source>
        <dbReference type="EMBL" id="KAL2613633.1"/>
    </source>
</evidence>
<dbReference type="EMBL" id="JBHFFA010000007">
    <property type="protein sequence ID" value="KAL2613633.1"/>
    <property type="molecule type" value="Genomic_DNA"/>
</dbReference>
<protein>
    <submittedName>
        <fullName evidence="2">Uncharacterized protein</fullName>
    </submittedName>
</protein>
<keyword evidence="3" id="KW-1185">Reference proteome</keyword>
<name>A0ABD1Y1L2_9MARC</name>
<evidence type="ECO:0000256" key="1">
    <source>
        <dbReference type="SAM" id="Phobius"/>
    </source>
</evidence>
<feature type="transmembrane region" description="Helical" evidence="1">
    <location>
        <begin position="43"/>
        <end position="63"/>
    </location>
</feature>
<sequence length="66" mass="6389">MASTMRSTFAKTLVAAVAVSSIGVAMAASAPAPAPMGESAAAGLSPTTALTTLLVAITGFFSARCL</sequence>
<organism evidence="2 3">
    <name type="scientific">Riccia fluitans</name>
    <dbReference type="NCBI Taxonomy" id="41844"/>
    <lineage>
        <taxon>Eukaryota</taxon>
        <taxon>Viridiplantae</taxon>
        <taxon>Streptophyta</taxon>
        <taxon>Embryophyta</taxon>
        <taxon>Marchantiophyta</taxon>
        <taxon>Marchantiopsida</taxon>
        <taxon>Marchantiidae</taxon>
        <taxon>Marchantiales</taxon>
        <taxon>Ricciaceae</taxon>
        <taxon>Riccia</taxon>
    </lineage>
</organism>
<keyword evidence="1" id="KW-1133">Transmembrane helix</keyword>